<dbReference type="OrthoDB" id="1630758at2759"/>
<accession>A0A197JSR0</accession>
<organism evidence="1 2">
    <name type="scientific">Linnemannia elongata AG-77</name>
    <dbReference type="NCBI Taxonomy" id="1314771"/>
    <lineage>
        <taxon>Eukaryota</taxon>
        <taxon>Fungi</taxon>
        <taxon>Fungi incertae sedis</taxon>
        <taxon>Mucoromycota</taxon>
        <taxon>Mortierellomycotina</taxon>
        <taxon>Mortierellomycetes</taxon>
        <taxon>Mortierellales</taxon>
        <taxon>Mortierellaceae</taxon>
        <taxon>Linnemannia</taxon>
    </lineage>
</organism>
<reference evidence="1 2" key="1">
    <citation type="submission" date="2016-05" db="EMBL/GenBank/DDBJ databases">
        <title>Genome sequencing reveals origins of a unique bacterial endosymbiosis in the earliest lineages of terrestrial Fungi.</title>
        <authorList>
            <consortium name="DOE Joint Genome Institute"/>
            <person name="Uehling J."/>
            <person name="Gryganskyi A."/>
            <person name="Hameed K."/>
            <person name="Tschaplinski T."/>
            <person name="Misztal P."/>
            <person name="Wu S."/>
            <person name="Desiro A."/>
            <person name="Vande Pol N."/>
            <person name="Du Z.-Y."/>
            <person name="Zienkiewicz A."/>
            <person name="Zienkiewicz K."/>
            <person name="Morin E."/>
            <person name="Tisserant E."/>
            <person name="Splivallo R."/>
            <person name="Hainaut M."/>
            <person name="Henrissat B."/>
            <person name="Ohm R."/>
            <person name="Kuo A."/>
            <person name="Yan J."/>
            <person name="Lipzen A."/>
            <person name="Nolan M."/>
            <person name="Labutti K."/>
            <person name="Barry K."/>
            <person name="Goldstein A."/>
            <person name="Labbe J."/>
            <person name="Schadt C."/>
            <person name="Tuskan G."/>
            <person name="Grigoriev I."/>
            <person name="Martin F."/>
            <person name="Vilgalys R."/>
            <person name="Bonito G."/>
        </authorList>
    </citation>
    <scope>NUCLEOTIDE SEQUENCE [LARGE SCALE GENOMIC DNA]</scope>
    <source>
        <strain evidence="1 2">AG-77</strain>
    </source>
</reference>
<protein>
    <submittedName>
        <fullName evidence="1">Uncharacterized protein</fullName>
    </submittedName>
</protein>
<name>A0A197JSR0_9FUNG</name>
<proteinExistence type="predicted"/>
<sequence length="185" mass="21197">MPWVYSHAIVAGHRGFQIHSEACVSSSNTFHLGFSSRSGITAPVCPEPRAWTPPLLETEIFYASARGTWASKQLQAKKTQRQYKEEVAEWSKAPQRLRSVMPKFPMCRTSLHIHGWDRIEEQVKIPTPMHSTSKLYCQCQINIEESYHHGPSLHSLHHCYRARTITGPQNMACAVLQWISDFPWP</sequence>
<dbReference type="EMBL" id="KV442058">
    <property type="protein sequence ID" value="OAQ27354.1"/>
    <property type="molecule type" value="Genomic_DNA"/>
</dbReference>
<keyword evidence="2" id="KW-1185">Reference proteome</keyword>
<dbReference type="AlphaFoldDB" id="A0A197JSR0"/>
<dbReference type="Proteomes" id="UP000078512">
    <property type="component" value="Unassembled WGS sequence"/>
</dbReference>
<gene>
    <name evidence="1" type="ORF">K457DRAFT_21244</name>
</gene>
<evidence type="ECO:0000313" key="1">
    <source>
        <dbReference type="EMBL" id="OAQ27354.1"/>
    </source>
</evidence>
<evidence type="ECO:0000313" key="2">
    <source>
        <dbReference type="Proteomes" id="UP000078512"/>
    </source>
</evidence>